<dbReference type="Gene3D" id="1.10.10.10">
    <property type="entry name" value="Winged helix-like DNA-binding domain superfamily/Winged helix DNA-binding domain"/>
    <property type="match status" value="1"/>
</dbReference>
<dbReference type="InterPro" id="IPR036388">
    <property type="entry name" value="WH-like_DNA-bd_sf"/>
</dbReference>
<evidence type="ECO:0000256" key="2">
    <source>
        <dbReference type="ARBA" id="ARBA00023125"/>
    </source>
</evidence>
<protein>
    <submittedName>
        <fullName evidence="5">Regulatory LuxR family protein</fullName>
    </submittedName>
</protein>
<dbReference type="EMBL" id="PVTH01000001">
    <property type="protein sequence ID" value="PRY55235.1"/>
    <property type="molecule type" value="Genomic_DNA"/>
</dbReference>
<evidence type="ECO:0000256" key="3">
    <source>
        <dbReference type="ARBA" id="ARBA00023163"/>
    </source>
</evidence>
<feature type="domain" description="HTH luxR-type" evidence="4">
    <location>
        <begin position="171"/>
        <end position="236"/>
    </location>
</feature>
<dbReference type="GO" id="GO:0003677">
    <property type="term" value="F:DNA binding"/>
    <property type="evidence" value="ECO:0007669"/>
    <property type="project" value="UniProtKB-KW"/>
</dbReference>
<dbReference type="PROSITE" id="PS50043">
    <property type="entry name" value="HTH_LUXR_2"/>
    <property type="match status" value="1"/>
</dbReference>
<keyword evidence="3" id="KW-0804">Transcription</keyword>
<dbReference type="InterPro" id="IPR000792">
    <property type="entry name" value="Tscrpt_reg_LuxR_C"/>
</dbReference>
<proteinExistence type="predicted"/>
<dbReference type="AlphaFoldDB" id="A0A2T0UBB9"/>
<dbReference type="InterPro" id="IPR016032">
    <property type="entry name" value="Sig_transdc_resp-reg_C-effctor"/>
</dbReference>
<dbReference type="CDD" id="cd06170">
    <property type="entry name" value="LuxR_C_like"/>
    <property type="match status" value="1"/>
</dbReference>
<evidence type="ECO:0000313" key="5">
    <source>
        <dbReference type="EMBL" id="PRY55235.1"/>
    </source>
</evidence>
<keyword evidence="1" id="KW-0805">Transcription regulation</keyword>
<dbReference type="SMART" id="SM00421">
    <property type="entry name" value="HTH_LUXR"/>
    <property type="match status" value="1"/>
</dbReference>
<dbReference type="PANTHER" id="PTHR44688">
    <property type="entry name" value="DNA-BINDING TRANSCRIPTIONAL ACTIVATOR DEVR_DOSR"/>
    <property type="match status" value="1"/>
</dbReference>
<dbReference type="PROSITE" id="PS00622">
    <property type="entry name" value="HTH_LUXR_1"/>
    <property type="match status" value="1"/>
</dbReference>
<dbReference type="PRINTS" id="PR00038">
    <property type="entry name" value="HTHLUXR"/>
</dbReference>
<gene>
    <name evidence="5" type="ORF">B0I27_101204</name>
</gene>
<keyword evidence="6" id="KW-1185">Reference proteome</keyword>
<organism evidence="5 6">
    <name type="scientific">Arcticibacter pallidicorallinus</name>
    <dbReference type="NCBI Taxonomy" id="1259464"/>
    <lineage>
        <taxon>Bacteria</taxon>
        <taxon>Pseudomonadati</taxon>
        <taxon>Bacteroidota</taxon>
        <taxon>Sphingobacteriia</taxon>
        <taxon>Sphingobacteriales</taxon>
        <taxon>Sphingobacteriaceae</taxon>
        <taxon>Arcticibacter</taxon>
    </lineage>
</organism>
<dbReference type="Pfam" id="PF00196">
    <property type="entry name" value="GerE"/>
    <property type="match status" value="1"/>
</dbReference>
<accession>A0A2T0UBB9</accession>
<dbReference type="OrthoDB" id="965844at2"/>
<dbReference type="SUPFAM" id="SSF46894">
    <property type="entry name" value="C-terminal effector domain of the bipartite response regulators"/>
    <property type="match status" value="1"/>
</dbReference>
<reference evidence="5 6" key="1">
    <citation type="submission" date="2018-03" db="EMBL/GenBank/DDBJ databases">
        <title>Genomic Encyclopedia of Type Strains, Phase III (KMG-III): the genomes of soil and plant-associated and newly described type strains.</title>
        <authorList>
            <person name="Whitman W."/>
        </authorList>
    </citation>
    <scope>NUCLEOTIDE SEQUENCE [LARGE SCALE GENOMIC DNA]</scope>
    <source>
        <strain evidence="5 6">CGMCC 1.9313</strain>
    </source>
</reference>
<dbReference type="PANTHER" id="PTHR44688:SF16">
    <property type="entry name" value="DNA-BINDING TRANSCRIPTIONAL ACTIVATOR DEVR_DOSR"/>
    <property type="match status" value="1"/>
</dbReference>
<dbReference type="RefSeq" id="WP_106290494.1">
    <property type="nucleotide sequence ID" value="NZ_PVTH01000001.1"/>
</dbReference>
<evidence type="ECO:0000313" key="6">
    <source>
        <dbReference type="Proteomes" id="UP000238034"/>
    </source>
</evidence>
<name>A0A2T0UBB9_9SPHI</name>
<evidence type="ECO:0000259" key="4">
    <source>
        <dbReference type="PROSITE" id="PS50043"/>
    </source>
</evidence>
<keyword evidence="2" id="KW-0238">DNA-binding</keyword>
<dbReference type="GO" id="GO:0006355">
    <property type="term" value="P:regulation of DNA-templated transcription"/>
    <property type="evidence" value="ECO:0007669"/>
    <property type="project" value="InterPro"/>
</dbReference>
<sequence>MVPILDHTTVPIAASLLHLGNLINHNRFSLEDIGDYIPGCVMEQSLLLMTNRYMNKQGCDILRRSKEELQNMGAAYFSNFFPAEEIACLSMELGKFIKAQDYTDVYGFFQRVRPGCDADYKWYYTTSHLCPPDQPGGSPSLMNIALDVSSMGFAGKKICKLCDDNSFMVKNYLKFTRLSKREKEIITLITRGLSSYEISDRLFISIHTVNNHRKNILSKLEIRSITQLLRFAEAFDLVE</sequence>
<comment type="caution">
    <text evidence="5">The sequence shown here is derived from an EMBL/GenBank/DDBJ whole genome shotgun (WGS) entry which is preliminary data.</text>
</comment>
<dbReference type="Proteomes" id="UP000238034">
    <property type="component" value="Unassembled WGS sequence"/>
</dbReference>
<evidence type="ECO:0000256" key="1">
    <source>
        <dbReference type="ARBA" id="ARBA00023015"/>
    </source>
</evidence>